<comment type="caution">
    <text evidence="7">The sequence shown here is derived from an EMBL/GenBank/DDBJ whole genome shotgun (WGS) entry which is preliminary data.</text>
</comment>
<comment type="similarity">
    <text evidence="2">Belongs to the glycosyl hydrolase 3 family.</text>
</comment>
<evidence type="ECO:0000256" key="1">
    <source>
        <dbReference type="ARBA" id="ARBA00001231"/>
    </source>
</evidence>
<dbReference type="InterPro" id="IPR017853">
    <property type="entry name" value="GH"/>
</dbReference>
<dbReference type="Gene3D" id="3.20.20.300">
    <property type="entry name" value="Glycoside hydrolase, family 3, N-terminal domain"/>
    <property type="match status" value="1"/>
</dbReference>
<dbReference type="InterPro" id="IPR050226">
    <property type="entry name" value="NagZ_Beta-hexosaminidase"/>
</dbReference>
<accession>K1RIP8</accession>
<dbReference type="PANTHER" id="PTHR30480:SF13">
    <property type="entry name" value="BETA-HEXOSAMINIDASE"/>
    <property type="match status" value="1"/>
</dbReference>
<evidence type="ECO:0000313" key="7">
    <source>
        <dbReference type="EMBL" id="EKC48442.1"/>
    </source>
</evidence>
<dbReference type="EMBL" id="AJWZ01010440">
    <property type="protein sequence ID" value="EKC48442.1"/>
    <property type="molecule type" value="Genomic_DNA"/>
</dbReference>
<dbReference type="InterPro" id="IPR001764">
    <property type="entry name" value="Glyco_hydro_3_N"/>
</dbReference>
<gene>
    <name evidence="7" type="ORF">OBE_15180</name>
</gene>
<dbReference type="EC" id="3.2.1.52" evidence="3"/>
<dbReference type="Pfam" id="PF00933">
    <property type="entry name" value="Glyco_hydro_3"/>
    <property type="match status" value="1"/>
</dbReference>
<comment type="catalytic activity">
    <reaction evidence="1">
        <text>Hydrolysis of terminal non-reducing N-acetyl-D-hexosamine residues in N-acetyl-beta-D-hexosaminides.</text>
        <dbReference type="EC" id="3.2.1.52"/>
    </reaction>
</comment>
<keyword evidence="5" id="KW-0326">Glycosidase</keyword>
<keyword evidence="4" id="KW-0378">Hydrolase</keyword>
<reference evidence="7" key="1">
    <citation type="journal article" date="2013" name="Environ. Microbiol.">
        <title>Microbiota from the distal guts of lean and obese adolescents exhibit partial functional redundancy besides clear differences in community structure.</title>
        <authorList>
            <person name="Ferrer M."/>
            <person name="Ruiz A."/>
            <person name="Lanza F."/>
            <person name="Haange S.B."/>
            <person name="Oberbach A."/>
            <person name="Till H."/>
            <person name="Bargiela R."/>
            <person name="Campoy C."/>
            <person name="Segura M.T."/>
            <person name="Richter M."/>
            <person name="von Bergen M."/>
            <person name="Seifert J."/>
            <person name="Suarez A."/>
        </authorList>
    </citation>
    <scope>NUCLEOTIDE SEQUENCE</scope>
</reference>
<evidence type="ECO:0000259" key="6">
    <source>
        <dbReference type="Pfam" id="PF00933"/>
    </source>
</evidence>
<evidence type="ECO:0000256" key="5">
    <source>
        <dbReference type="ARBA" id="ARBA00023295"/>
    </source>
</evidence>
<dbReference type="InterPro" id="IPR036962">
    <property type="entry name" value="Glyco_hydro_3_N_sf"/>
</dbReference>
<dbReference type="GO" id="GO:0009254">
    <property type="term" value="P:peptidoglycan turnover"/>
    <property type="evidence" value="ECO:0007669"/>
    <property type="project" value="TreeGrafter"/>
</dbReference>
<dbReference type="SUPFAM" id="SSF51445">
    <property type="entry name" value="(Trans)glycosidases"/>
    <property type="match status" value="1"/>
</dbReference>
<sequence>MKKKIFFGILGITILLASFVALSHFTKKDDVSKTNKLNVFVLSKSSSRVVVQDSNNLIYTFNNNDLDFDVGSQIVISYTGVLSNTSSLQKASIVSFSTVPVSEDYESIPEYSSDNGIFSQFYKLAKQKIDTLSLDDKIAQLLLVRYPGDNYIDELSKYNFGGFVFYENDFKDKSENDVKTMIGNLQKRARIPYLTAVDEEGGKVVRASSNPKLISSKFKSSKELYNSGGLSAIKEDTINKSDFLNNLGINLNLAPVVDVTTNSSDYMYDRSLGENTAATAEYAKTVIEASKKTHVSYTLKHFPGYGNNTDTHYNSSVDNRTYESIVRNDLPPFEAGIDALAENILVSHNIVKSMDANNPASLSPSVHNLLRGSLDYSGIITTDDLDMGAVSSIPNKTVKAILAGNDLIMVTNYKESFDEIKKAVNDGTISEKQINKLSLRILAWKYYKGMMFDIQK</sequence>
<dbReference type="GO" id="GO:0005975">
    <property type="term" value="P:carbohydrate metabolic process"/>
    <property type="evidence" value="ECO:0007669"/>
    <property type="project" value="InterPro"/>
</dbReference>
<dbReference type="AlphaFoldDB" id="K1RIP8"/>
<dbReference type="PANTHER" id="PTHR30480">
    <property type="entry name" value="BETA-HEXOSAMINIDASE-RELATED"/>
    <property type="match status" value="1"/>
</dbReference>
<dbReference type="GO" id="GO:0004563">
    <property type="term" value="F:beta-N-acetylhexosaminidase activity"/>
    <property type="evidence" value="ECO:0007669"/>
    <property type="project" value="UniProtKB-EC"/>
</dbReference>
<evidence type="ECO:0000256" key="2">
    <source>
        <dbReference type="ARBA" id="ARBA00005336"/>
    </source>
</evidence>
<evidence type="ECO:0000256" key="3">
    <source>
        <dbReference type="ARBA" id="ARBA00012663"/>
    </source>
</evidence>
<feature type="domain" description="Glycoside hydrolase family 3 N-terminal" evidence="6">
    <location>
        <begin position="134"/>
        <end position="442"/>
    </location>
</feature>
<proteinExistence type="inferred from homology"/>
<name>K1RIP8_9ZZZZ</name>
<evidence type="ECO:0000256" key="4">
    <source>
        <dbReference type="ARBA" id="ARBA00022801"/>
    </source>
</evidence>
<protein>
    <recommendedName>
        <fullName evidence="3">beta-N-acetylhexosaminidase</fullName>
        <ecNumber evidence="3">3.2.1.52</ecNumber>
    </recommendedName>
</protein>
<organism evidence="7">
    <name type="scientific">human gut metagenome</name>
    <dbReference type="NCBI Taxonomy" id="408170"/>
    <lineage>
        <taxon>unclassified sequences</taxon>
        <taxon>metagenomes</taxon>
        <taxon>organismal metagenomes</taxon>
    </lineage>
</organism>